<comment type="catalytic activity">
    <reaction evidence="3">
        <text>5-enolpyruvoyl-6-hydroxy-2-succinyl-cyclohex-3-ene-1-carboxylate = (1R,6R)-6-hydroxy-2-succinyl-cyclohexa-2,4-diene-1-carboxylate + pyruvate</text>
        <dbReference type="Rhea" id="RHEA:25597"/>
        <dbReference type="ChEBI" id="CHEBI:15361"/>
        <dbReference type="ChEBI" id="CHEBI:58689"/>
        <dbReference type="ChEBI" id="CHEBI:58818"/>
        <dbReference type="EC" id="4.2.99.20"/>
    </reaction>
</comment>
<protein>
    <recommendedName>
        <fullName evidence="3">Putative 2-succinyl-6-hydroxy-2,4-cyclohexadiene-1-carboxylate synthase</fullName>
        <shortName evidence="3">SHCHC synthase</shortName>
        <ecNumber evidence="3">4.2.99.20</ecNumber>
    </recommendedName>
</protein>
<evidence type="ECO:0000259" key="4">
    <source>
        <dbReference type="Pfam" id="PF00561"/>
    </source>
</evidence>
<dbReference type="EC" id="4.2.99.20" evidence="3"/>
<dbReference type="SUPFAM" id="SSF53474">
    <property type="entry name" value="alpha/beta-Hydrolases"/>
    <property type="match status" value="1"/>
</dbReference>
<accession>A0ABN8KYB8</accession>
<proteinExistence type="inferred from homology"/>
<sequence length="269" mass="30193">MNVLIDGIHYHVEVSGEGFPLLLLHGFTGDSSTWTSFCHDWGQHSKLIVPDIIGHGMTESSEEIQRYQIESAAHDLKGILDELGVKQIDLLGYSMGGRLALTFAVLFPDRVRKLVLESTSPGLSTVEEREFRRMKDAELARLIKEQGIKSFVDYWEEIPLFSTMRRLPSVTKEKIRAQRLSNSPEGLANSLLGMGTGSQSSWWGLPIRQLECEILLLTGGEDVKFCRIAEGMMKDIKNGTWIIFENSGHAIHVEEPEKFGTIVSDFLNT</sequence>
<gene>
    <name evidence="5" type="primary">todF</name>
    <name evidence="3" type="synonym">menH</name>
    <name evidence="5" type="ORF">BACCIP111895_04679</name>
</gene>
<evidence type="ECO:0000256" key="2">
    <source>
        <dbReference type="ARBA" id="ARBA00023239"/>
    </source>
</evidence>
<comment type="pathway">
    <text evidence="3">Quinol/quinone metabolism; 1,4-dihydroxy-2-naphthoate biosynthesis; 1,4-dihydroxy-2-naphthoate from chorismate: step 3/7.</text>
</comment>
<feature type="domain" description="AB hydrolase-1" evidence="4">
    <location>
        <begin position="20"/>
        <end position="256"/>
    </location>
</feature>
<keyword evidence="6" id="KW-1185">Reference proteome</keyword>
<keyword evidence="5" id="KW-0378">Hydrolase</keyword>
<keyword evidence="2 3" id="KW-0456">Lyase</keyword>
<dbReference type="EMBL" id="CALBWS010000049">
    <property type="protein sequence ID" value="CAH2717465.1"/>
    <property type="molecule type" value="Genomic_DNA"/>
</dbReference>
<dbReference type="PRINTS" id="PR00412">
    <property type="entry name" value="EPOXHYDRLASE"/>
</dbReference>
<comment type="caution">
    <text evidence="5">The sequence shown here is derived from an EMBL/GenBank/DDBJ whole genome shotgun (WGS) entry which is preliminary data.</text>
</comment>
<dbReference type="InterPro" id="IPR022485">
    <property type="entry name" value="SHCHC_synthase_MenH"/>
</dbReference>
<dbReference type="Pfam" id="PF00561">
    <property type="entry name" value="Abhydrolase_1"/>
    <property type="match status" value="1"/>
</dbReference>
<dbReference type="Proteomes" id="UP000838308">
    <property type="component" value="Unassembled WGS sequence"/>
</dbReference>
<evidence type="ECO:0000256" key="3">
    <source>
        <dbReference type="HAMAP-Rule" id="MF_01660"/>
    </source>
</evidence>
<dbReference type="RefSeq" id="WP_248737679.1">
    <property type="nucleotide sequence ID" value="NZ_CALBWS010000049.1"/>
</dbReference>
<dbReference type="InterPro" id="IPR029058">
    <property type="entry name" value="AB_hydrolase_fold"/>
</dbReference>
<comment type="subunit">
    <text evidence="3">Monomer.</text>
</comment>
<evidence type="ECO:0000256" key="1">
    <source>
        <dbReference type="ARBA" id="ARBA00022428"/>
    </source>
</evidence>
<organism evidence="5 6">
    <name type="scientific">Neobacillus rhizosphaerae</name>
    <dbReference type="NCBI Taxonomy" id="2880965"/>
    <lineage>
        <taxon>Bacteria</taxon>
        <taxon>Bacillati</taxon>
        <taxon>Bacillota</taxon>
        <taxon>Bacilli</taxon>
        <taxon>Bacillales</taxon>
        <taxon>Bacillaceae</taxon>
        <taxon>Neobacillus</taxon>
    </lineage>
</organism>
<dbReference type="InterPro" id="IPR000073">
    <property type="entry name" value="AB_hydrolase_1"/>
</dbReference>
<comment type="pathway">
    <text evidence="3">Quinol/quinone metabolism; menaquinone biosynthesis.</text>
</comment>
<reference evidence="5" key="1">
    <citation type="submission" date="2022-04" db="EMBL/GenBank/DDBJ databases">
        <authorList>
            <person name="Criscuolo A."/>
        </authorList>
    </citation>
    <scope>NUCLEOTIDE SEQUENCE</scope>
    <source>
        <strain evidence="5">CIP111895</strain>
    </source>
</reference>
<dbReference type="Gene3D" id="3.40.50.1820">
    <property type="entry name" value="alpha/beta hydrolase"/>
    <property type="match status" value="1"/>
</dbReference>
<dbReference type="GO" id="GO:0018765">
    <property type="term" value="F:2-hydroxy-6-oxohepta-2,4-dienoate hydrolase activity"/>
    <property type="evidence" value="ECO:0007669"/>
    <property type="project" value="UniProtKB-EC"/>
</dbReference>
<dbReference type="NCBIfam" id="TIGR03695">
    <property type="entry name" value="menH_SHCHC"/>
    <property type="match status" value="1"/>
</dbReference>
<dbReference type="HAMAP" id="MF_01660">
    <property type="entry name" value="MenH"/>
    <property type="match status" value="1"/>
</dbReference>
<dbReference type="PRINTS" id="PR00111">
    <property type="entry name" value="ABHYDROLASE"/>
</dbReference>
<dbReference type="InterPro" id="IPR000639">
    <property type="entry name" value="Epox_hydrolase-like"/>
</dbReference>
<comment type="function">
    <text evidence="3">Catalyzes a proton abstraction reaction that results in 2,5-elimination of pyruvate from 2-succinyl-5-enolpyruvyl-6-hydroxy-3-cyclohexene-1-carboxylate (SEPHCHC) and the formation of 2-succinyl-6-hydroxy-2,4-cyclohexadiene-1-carboxylate (SHCHC).</text>
</comment>
<evidence type="ECO:0000313" key="5">
    <source>
        <dbReference type="EMBL" id="CAH2717465.1"/>
    </source>
</evidence>
<name>A0ABN8KYB8_9BACI</name>
<evidence type="ECO:0000313" key="6">
    <source>
        <dbReference type="Proteomes" id="UP000838308"/>
    </source>
</evidence>
<dbReference type="PANTHER" id="PTHR42916">
    <property type="entry name" value="2-SUCCINYL-5-ENOLPYRUVYL-6-HYDROXY-3-CYCLOHEXENE-1-CARBOXYLATE SYNTHASE"/>
    <property type="match status" value="1"/>
</dbReference>
<dbReference type="PANTHER" id="PTHR42916:SF1">
    <property type="entry name" value="PROTEIN PHYLLO, CHLOROPLASTIC"/>
    <property type="match status" value="1"/>
</dbReference>
<comment type="similarity">
    <text evidence="3">Belongs to the AB hydrolase superfamily. MenH family.</text>
</comment>
<keyword evidence="1 3" id="KW-0474">Menaquinone biosynthesis</keyword>